<dbReference type="OrthoDB" id="6630990at2759"/>
<protein>
    <submittedName>
        <fullName evidence="1">Uncharacterized protein</fullName>
    </submittedName>
</protein>
<evidence type="ECO:0000313" key="1">
    <source>
        <dbReference type="EMBL" id="KAF0747041.1"/>
    </source>
</evidence>
<organism evidence="1 2">
    <name type="scientific">Aphis craccivora</name>
    <name type="common">Cowpea aphid</name>
    <dbReference type="NCBI Taxonomy" id="307492"/>
    <lineage>
        <taxon>Eukaryota</taxon>
        <taxon>Metazoa</taxon>
        <taxon>Ecdysozoa</taxon>
        <taxon>Arthropoda</taxon>
        <taxon>Hexapoda</taxon>
        <taxon>Insecta</taxon>
        <taxon>Pterygota</taxon>
        <taxon>Neoptera</taxon>
        <taxon>Paraneoptera</taxon>
        <taxon>Hemiptera</taxon>
        <taxon>Sternorrhyncha</taxon>
        <taxon>Aphidomorpha</taxon>
        <taxon>Aphidoidea</taxon>
        <taxon>Aphididae</taxon>
        <taxon>Aphidini</taxon>
        <taxon>Aphis</taxon>
        <taxon>Aphis</taxon>
    </lineage>
</organism>
<evidence type="ECO:0000313" key="2">
    <source>
        <dbReference type="Proteomes" id="UP000478052"/>
    </source>
</evidence>
<accession>A0A6G0Y123</accession>
<dbReference type="EMBL" id="VUJU01006984">
    <property type="protein sequence ID" value="KAF0747041.1"/>
    <property type="molecule type" value="Genomic_DNA"/>
</dbReference>
<sequence>MWNHALHTKTAERKLGTLQRKALIGITGAYRSTSTAALQVLAGIPPLDLELKWMAAKEDAKNLPVGFRADTLILATTKLLDTWQSRWTASEKGRWTHECFPDIRNRIKLPIALGHEIAQFLTGHGNFQSKLAELGLRPTPHCSRGNGNEDVRHVLYDCVIHEVHRASLELAANREGFLWPTEIRNLVSRKATYEALVKFAKVAAYLERPQAAN</sequence>
<keyword evidence="2" id="KW-1185">Reference proteome</keyword>
<comment type="caution">
    <text evidence="1">The sequence shown here is derived from an EMBL/GenBank/DDBJ whole genome shotgun (WGS) entry which is preliminary data.</text>
</comment>
<proteinExistence type="predicted"/>
<name>A0A6G0Y123_APHCR</name>
<reference evidence="1 2" key="1">
    <citation type="submission" date="2019-08" db="EMBL/GenBank/DDBJ databases">
        <title>Whole genome of Aphis craccivora.</title>
        <authorList>
            <person name="Voronova N.V."/>
            <person name="Shulinski R.S."/>
            <person name="Bandarenka Y.V."/>
            <person name="Zhorov D.G."/>
            <person name="Warner D."/>
        </authorList>
    </citation>
    <scope>NUCLEOTIDE SEQUENCE [LARGE SCALE GENOMIC DNA]</scope>
    <source>
        <strain evidence="1">180601</strain>
        <tissue evidence="1">Whole Body</tissue>
    </source>
</reference>
<dbReference type="Proteomes" id="UP000478052">
    <property type="component" value="Unassembled WGS sequence"/>
</dbReference>
<dbReference type="AlphaFoldDB" id="A0A6G0Y123"/>
<gene>
    <name evidence="1" type="ORF">FWK35_00027124</name>
</gene>